<evidence type="ECO:0000313" key="4">
    <source>
        <dbReference type="EMBL" id="VDN22591.1"/>
    </source>
</evidence>
<dbReference type="GO" id="GO:0005737">
    <property type="term" value="C:cytoplasm"/>
    <property type="evidence" value="ECO:0007669"/>
    <property type="project" value="TreeGrafter"/>
</dbReference>
<sequence length="169" mass="18452">MSVNSSRFSTPEASSKFVVPGDRLFPISEDLKAGTGTYELYGYIHASLAGKLHMYTSNDHGKEIKVVEVRRESEKDKSHVMPYVGCIVTAKIKLHQCVHPGDVILARVIGFGENLSSYLLSTSEDELGVVSGIGDLGEKLTPCSQNEVKSVVTGMREPRKVAQIADLNR</sequence>
<dbReference type="InterPro" id="IPR039771">
    <property type="entry name" value="Csl4"/>
</dbReference>
<dbReference type="WBParaSite" id="GPUH_0001359701-mRNA-1">
    <property type="protein sequence ID" value="GPUH_0001359701-mRNA-1"/>
    <property type="gene ID" value="GPUH_0001359701"/>
</dbReference>
<name>A0A183DXZ1_9BILA</name>
<dbReference type="PANTHER" id="PTHR12686:SF8">
    <property type="entry name" value="EXOSOME COMPLEX COMPONENT CSL4"/>
    <property type="match status" value="1"/>
</dbReference>
<dbReference type="Gene3D" id="2.40.50.100">
    <property type="match status" value="1"/>
</dbReference>
<evidence type="ECO:0000259" key="3">
    <source>
        <dbReference type="Pfam" id="PF14382"/>
    </source>
</evidence>
<organism evidence="6">
    <name type="scientific">Gongylonema pulchrum</name>
    <dbReference type="NCBI Taxonomy" id="637853"/>
    <lineage>
        <taxon>Eukaryota</taxon>
        <taxon>Metazoa</taxon>
        <taxon>Ecdysozoa</taxon>
        <taxon>Nematoda</taxon>
        <taxon>Chromadorea</taxon>
        <taxon>Rhabditida</taxon>
        <taxon>Spirurina</taxon>
        <taxon>Spiruromorpha</taxon>
        <taxon>Spiruroidea</taxon>
        <taxon>Gongylonematidae</taxon>
        <taxon>Gongylonema</taxon>
    </lineage>
</organism>
<evidence type="ECO:0000256" key="1">
    <source>
        <dbReference type="ARBA" id="ARBA00004604"/>
    </source>
</evidence>
<dbReference type="AlphaFoldDB" id="A0A183DXZ1"/>
<dbReference type="SUPFAM" id="SSF110324">
    <property type="entry name" value="Ribosomal L27 protein-like"/>
    <property type="match status" value="1"/>
</dbReference>
<dbReference type="GO" id="GO:0006396">
    <property type="term" value="P:RNA processing"/>
    <property type="evidence" value="ECO:0007669"/>
    <property type="project" value="InterPro"/>
</dbReference>
<feature type="domain" description="Exosome complex component N-terminal" evidence="3">
    <location>
        <begin position="17"/>
        <end position="54"/>
    </location>
</feature>
<dbReference type="OrthoDB" id="440760at2759"/>
<dbReference type="InterPro" id="IPR025721">
    <property type="entry name" value="Exosome_cplx_N_dom"/>
</dbReference>
<evidence type="ECO:0000313" key="5">
    <source>
        <dbReference type="Proteomes" id="UP000271098"/>
    </source>
</evidence>
<dbReference type="InterPro" id="IPR012340">
    <property type="entry name" value="NA-bd_OB-fold"/>
</dbReference>
<keyword evidence="2" id="KW-0271">Exosome</keyword>
<dbReference type="GO" id="GO:0000176">
    <property type="term" value="C:nuclear exosome (RNase complex)"/>
    <property type="evidence" value="ECO:0007669"/>
    <property type="project" value="TreeGrafter"/>
</dbReference>
<reference evidence="4 5" key="2">
    <citation type="submission" date="2018-11" db="EMBL/GenBank/DDBJ databases">
        <authorList>
            <consortium name="Pathogen Informatics"/>
        </authorList>
    </citation>
    <scope>NUCLEOTIDE SEQUENCE [LARGE SCALE GENOMIC DNA]</scope>
</reference>
<evidence type="ECO:0000313" key="6">
    <source>
        <dbReference type="WBParaSite" id="GPUH_0001359701-mRNA-1"/>
    </source>
</evidence>
<keyword evidence="5" id="KW-1185">Reference proteome</keyword>
<dbReference type="PANTHER" id="PTHR12686">
    <property type="entry name" value="3'-5' EXORIBONUCLEASE CSL4-RELATED"/>
    <property type="match status" value="1"/>
</dbReference>
<gene>
    <name evidence="4" type="ORF">GPUH_LOCUS13584</name>
</gene>
<comment type="subcellular location">
    <subcellularLocation>
        <location evidence="1">Nucleus</location>
        <location evidence="1">Nucleolus</location>
    </subcellularLocation>
</comment>
<dbReference type="SUPFAM" id="SSF50249">
    <property type="entry name" value="Nucleic acid-binding proteins"/>
    <property type="match status" value="1"/>
</dbReference>
<dbReference type="Pfam" id="PF14382">
    <property type="entry name" value="ECR1_N"/>
    <property type="match status" value="1"/>
</dbReference>
<dbReference type="Proteomes" id="UP000271098">
    <property type="component" value="Unassembled WGS sequence"/>
</dbReference>
<proteinExistence type="predicted"/>
<protein>
    <submittedName>
        <fullName evidence="6">ECR1_N domain-containing protein</fullName>
    </submittedName>
</protein>
<reference evidence="6" key="1">
    <citation type="submission" date="2016-06" db="UniProtKB">
        <authorList>
            <consortium name="WormBaseParasite"/>
        </authorList>
    </citation>
    <scope>IDENTIFICATION</scope>
</reference>
<dbReference type="EMBL" id="UYRT01080356">
    <property type="protein sequence ID" value="VDN22591.1"/>
    <property type="molecule type" value="Genomic_DNA"/>
</dbReference>
<dbReference type="GO" id="GO:0005730">
    <property type="term" value="C:nucleolus"/>
    <property type="evidence" value="ECO:0007669"/>
    <property type="project" value="UniProtKB-SubCell"/>
</dbReference>
<dbReference type="Gene3D" id="2.40.50.140">
    <property type="entry name" value="Nucleic acid-binding proteins"/>
    <property type="match status" value="1"/>
</dbReference>
<accession>A0A183DXZ1</accession>
<evidence type="ECO:0000256" key="2">
    <source>
        <dbReference type="ARBA" id="ARBA00022835"/>
    </source>
</evidence>